<dbReference type="OrthoDB" id="673795at2"/>
<sequence>MEFNRQQQSSYSHKCMSVSKPIRLLGLVFLLLFIGTNTFGQTWGEFFNQKKTQKKYLLEQLVALKMYAGYLKKGYDIVGNGIGTVKDIKNGEFSLHSTFFSSLKSVNPVIRKNAKVSSIISLQVSIIKAFKNIGENDELKLSDNQYILGVKDRVTDDCLDDMEELLLVITSGRLEMSDDERIERLDGIYERMQEKAAFAQSFTDEVNLLIHQRKNEQKSINHLRKIYGND</sequence>
<name>A0A1I2WXD4_9SPHI</name>
<reference evidence="1 2" key="1">
    <citation type="submission" date="2016-10" db="EMBL/GenBank/DDBJ databases">
        <authorList>
            <person name="de Groot N.N."/>
        </authorList>
    </citation>
    <scope>NUCLEOTIDE SEQUENCE [LARGE SCALE GENOMIC DNA]</scope>
    <source>
        <strain evidence="1 2">DSM 18684</strain>
    </source>
</reference>
<dbReference type="Proteomes" id="UP000199666">
    <property type="component" value="Unassembled WGS sequence"/>
</dbReference>
<accession>A0A1I2WXD4</accession>
<gene>
    <name evidence="1" type="ORF">SAMN04489864_104318</name>
</gene>
<evidence type="ECO:0000313" key="2">
    <source>
        <dbReference type="Proteomes" id="UP000199666"/>
    </source>
</evidence>
<dbReference type="AlphaFoldDB" id="A0A1I2WXD4"/>
<keyword evidence="2" id="KW-1185">Reference proteome</keyword>
<evidence type="ECO:0000313" key="1">
    <source>
        <dbReference type="EMBL" id="SFH05387.1"/>
    </source>
</evidence>
<proteinExistence type="predicted"/>
<protein>
    <recommendedName>
        <fullName evidence="3">TerB family tellurite resistance protein</fullName>
    </recommendedName>
</protein>
<evidence type="ECO:0008006" key="3">
    <source>
        <dbReference type="Google" id="ProtNLM"/>
    </source>
</evidence>
<dbReference type="EMBL" id="FOPP01000004">
    <property type="protein sequence ID" value="SFH05387.1"/>
    <property type="molecule type" value="Genomic_DNA"/>
</dbReference>
<organism evidence="1 2">
    <name type="scientific">Pedobacter insulae</name>
    <dbReference type="NCBI Taxonomy" id="414048"/>
    <lineage>
        <taxon>Bacteria</taxon>
        <taxon>Pseudomonadati</taxon>
        <taxon>Bacteroidota</taxon>
        <taxon>Sphingobacteriia</taxon>
        <taxon>Sphingobacteriales</taxon>
        <taxon>Sphingobacteriaceae</taxon>
        <taxon>Pedobacter</taxon>
    </lineage>
</organism>
<dbReference type="RefSeq" id="WP_090993254.1">
    <property type="nucleotide sequence ID" value="NZ_FOPP01000004.1"/>
</dbReference>
<dbReference type="STRING" id="414048.SAMN04489864_104318"/>